<evidence type="ECO:0000313" key="2">
    <source>
        <dbReference type="EMBL" id="MFC6789046.1"/>
    </source>
</evidence>
<dbReference type="PANTHER" id="PTHR33840:SF1">
    <property type="entry name" value="TLE1 PHOSPHOLIPASE DOMAIN-CONTAINING PROTEIN"/>
    <property type="match status" value="1"/>
</dbReference>
<protein>
    <submittedName>
        <fullName evidence="2">DUF2235 domain-containing protein</fullName>
    </submittedName>
</protein>
<keyword evidence="3" id="KW-1185">Reference proteome</keyword>
<evidence type="ECO:0000259" key="1">
    <source>
        <dbReference type="Pfam" id="PF09994"/>
    </source>
</evidence>
<dbReference type="PANTHER" id="PTHR33840">
    <property type="match status" value="1"/>
</dbReference>
<proteinExistence type="predicted"/>
<organism evidence="2 3">
    <name type="scientific">Methylobacterium komagatae</name>
    <dbReference type="NCBI Taxonomy" id="374425"/>
    <lineage>
        <taxon>Bacteria</taxon>
        <taxon>Pseudomonadati</taxon>
        <taxon>Pseudomonadota</taxon>
        <taxon>Alphaproteobacteria</taxon>
        <taxon>Hyphomicrobiales</taxon>
        <taxon>Methylobacteriaceae</taxon>
        <taxon>Methylobacterium</taxon>
    </lineage>
</organism>
<reference evidence="3" key="1">
    <citation type="journal article" date="2019" name="Int. J. Syst. Evol. Microbiol.">
        <title>The Global Catalogue of Microorganisms (GCM) 10K type strain sequencing project: providing services to taxonomists for standard genome sequencing and annotation.</title>
        <authorList>
            <consortium name="The Broad Institute Genomics Platform"/>
            <consortium name="The Broad Institute Genome Sequencing Center for Infectious Disease"/>
            <person name="Wu L."/>
            <person name="Ma J."/>
        </authorList>
    </citation>
    <scope>NUCLEOTIDE SEQUENCE [LARGE SCALE GENOMIC DNA]</scope>
    <source>
        <strain evidence="3">CCUG 48316</strain>
    </source>
</reference>
<name>A0ABW2BGG3_9HYPH</name>
<feature type="domain" description="T6SS Phospholipase effector Tle1-like catalytic" evidence="1">
    <location>
        <begin position="3"/>
        <end position="276"/>
    </location>
</feature>
<dbReference type="Pfam" id="PF09994">
    <property type="entry name" value="T6SS_Tle1-like_cat"/>
    <property type="match status" value="1"/>
</dbReference>
<comment type="caution">
    <text evidence="2">The sequence shown here is derived from an EMBL/GenBank/DDBJ whole genome shotgun (WGS) entry which is preliminary data.</text>
</comment>
<dbReference type="RefSeq" id="WP_378967667.1">
    <property type="nucleotide sequence ID" value="NZ_JBHSWN010000001.1"/>
</dbReference>
<evidence type="ECO:0000313" key="3">
    <source>
        <dbReference type="Proteomes" id="UP001596292"/>
    </source>
</evidence>
<sequence length="373" mass="41226">MPKNICIFSDGTGQGGSARKKDNTNVWKLFKACEGFEPQQVCSYDAGLGAPDANWTRWAYNLVSQATGLGISRNIKDCYNFLLETYEEGDKIYLFGFSRGAYTVRSLGGVLKLCGVPRGVTGKERTARKRRKALVEEAVENVYKTYGDSEAKKAERRERGATFRARTNAADIVPHFIGVWDTVRALGVPGSSGLVWWRHAFHDATLDGRVPHARQALSIDENRATFAPEIWEVTEADVAAGRVKQCWFSGVHADVGGGYGDDPRLSELALDWMVSEATSLPDCTGLLISPAKLPKVGPDHAFALQHDERFPWSFFREGTREKWHVNPWLVCATLADPSVKARIGAAGVPTLRGMTAYRPQALSRYDPALWPTT</sequence>
<gene>
    <name evidence="2" type="ORF">ACFQE0_05015</name>
</gene>
<dbReference type="InterPro" id="IPR018712">
    <property type="entry name" value="Tle1-like_cat"/>
</dbReference>
<dbReference type="EMBL" id="JBHSWN010000001">
    <property type="protein sequence ID" value="MFC6789046.1"/>
    <property type="molecule type" value="Genomic_DNA"/>
</dbReference>
<dbReference type="Proteomes" id="UP001596292">
    <property type="component" value="Unassembled WGS sequence"/>
</dbReference>
<accession>A0ABW2BGG3</accession>